<dbReference type="Pfam" id="PF12464">
    <property type="entry name" value="Mac"/>
    <property type="match status" value="1"/>
</dbReference>
<dbReference type="CDD" id="cd03357">
    <property type="entry name" value="LbH_MAT_GAT"/>
    <property type="match status" value="1"/>
</dbReference>
<dbReference type="PANTHER" id="PTHR23416:SF54">
    <property type="entry name" value="ACETYLTRANSFERASE, CYSE_LACA_LPXA_NODL FAMILY (AFU_ORTHOLOGUE AFUA_2G08430)-RELATED"/>
    <property type="match status" value="1"/>
</dbReference>
<proteinExistence type="inferred from homology"/>
<reference evidence="4 5" key="1">
    <citation type="submission" date="2020-05" db="EMBL/GenBank/DDBJ databases">
        <title>Ceratocystis lukuohia genome.</title>
        <authorList>
            <person name="Harrington T.C."/>
            <person name="Kim K."/>
            <person name="Mayers C.G."/>
        </authorList>
    </citation>
    <scope>NUCLEOTIDE SEQUENCE [LARGE SCALE GENOMIC DNA]</scope>
    <source>
        <strain evidence="4 5">C4212</strain>
    </source>
</reference>
<protein>
    <submittedName>
        <fullName evidence="4">Acetyltransferase</fullName>
    </submittedName>
</protein>
<accession>A0ABR4MQT3</accession>
<dbReference type="InterPro" id="IPR024688">
    <property type="entry name" value="Mac_dom"/>
</dbReference>
<evidence type="ECO:0000313" key="4">
    <source>
        <dbReference type="EMBL" id="KAL2890610.1"/>
    </source>
</evidence>
<evidence type="ECO:0000256" key="2">
    <source>
        <dbReference type="ARBA" id="ARBA00022679"/>
    </source>
</evidence>
<dbReference type="Pfam" id="PF14602">
    <property type="entry name" value="Hexapep_2"/>
    <property type="match status" value="1"/>
</dbReference>
<dbReference type="GeneID" id="98116785"/>
<dbReference type="InterPro" id="IPR051159">
    <property type="entry name" value="Hexapeptide_acetyltransf"/>
</dbReference>
<gene>
    <name evidence="4" type="ORF">HOO65_021152</name>
</gene>
<dbReference type="RefSeq" id="XP_070861790.1">
    <property type="nucleotide sequence ID" value="XM_071006988.1"/>
</dbReference>
<evidence type="ECO:0000313" key="5">
    <source>
        <dbReference type="Proteomes" id="UP001610728"/>
    </source>
</evidence>
<feature type="domain" description="Maltose/galactoside acetyltransferase" evidence="3">
    <location>
        <begin position="11"/>
        <end position="65"/>
    </location>
</feature>
<dbReference type="Proteomes" id="UP001610728">
    <property type="component" value="Unassembled WGS sequence"/>
</dbReference>
<name>A0ABR4MQT3_9PEZI</name>
<dbReference type="EMBL" id="JABSNW010000002">
    <property type="protein sequence ID" value="KAL2890610.1"/>
    <property type="molecule type" value="Genomic_DNA"/>
</dbReference>
<evidence type="ECO:0000256" key="1">
    <source>
        <dbReference type="ARBA" id="ARBA00007274"/>
    </source>
</evidence>
<keyword evidence="5" id="KW-1185">Reference proteome</keyword>
<dbReference type="Gene3D" id="2.160.10.10">
    <property type="entry name" value="Hexapeptide repeat proteins"/>
    <property type="match status" value="1"/>
</dbReference>
<evidence type="ECO:0000259" key="3">
    <source>
        <dbReference type="SMART" id="SM01266"/>
    </source>
</evidence>
<comment type="caution">
    <text evidence="4">The sequence shown here is derived from an EMBL/GenBank/DDBJ whole genome shotgun (WGS) entry which is preliminary data.</text>
</comment>
<dbReference type="InterPro" id="IPR011004">
    <property type="entry name" value="Trimer_LpxA-like_sf"/>
</dbReference>
<comment type="similarity">
    <text evidence="1">Belongs to the transferase hexapeptide repeat family.</text>
</comment>
<dbReference type="InterPro" id="IPR001451">
    <property type="entry name" value="Hexapep"/>
</dbReference>
<organism evidence="4 5">
    <name type="scientific">Ceratocystis lukuohia</name>
    <dbReference type="NCBI Taxonomy" id="2019550"/>
    <lineage>
        <taxon>Eukaryota</taxon>
        <taxon>Fungi</taxon>
        <taxon>Dikarya</taxon>
        <taxon>Ascomycota</taxon>
        <taxon>Pezizomycotina</taxon>
        <taxon>Sordariomycetes</taxon>
        <taxon>Hypocreomycetidae</taxon>
        <taxon>Microascales</taxon>
        <taxon>Ceratocystidaceae</taxon>
        <taxon>Ceratocystis</taxon>
    </lineage>
</organism>
<dbReference type="PANTHER" id="PTHR23416">
    <property type="entry name" value="SIALIC ACID SYNTHASE-RELATED"/>
    <property type="match status" value="1"/>
</dbReference>
<sequence length="234" mass="25352">MQRNIDHTENCRRMVAGEMYYSFTPEMLASRSRCAKACKRYNTADDTNRRGRVMMLNDIVQNNKELPPVAATPEEDDALFENFPWAEPPLIMDHGWNVTTDPDPPVLISLGDNVFLNFNTVFLDTCPITIGANTLVGPNCSFYAASHPLDPVERNGTKGLENGAPIVIGEDCWFGGNCIVLPGVTIGRGVTVGAGSVVTKDVPDMVVVAGNPARIVRRLEPKDGTGATSDGNKA</sequence>
<dbReference type="SMART" id="SM01266">
    <property type="entry name" value="Mac"/>
    <property type="match status" value="1"/>
</dbReference>
<dbReference type="SUPFAM" id="SSF51161">
    <property type="entry name" value="Trimeric LpxA-like enzymes"/>
    <property type="match status" value="1"/>
</dbReference>
<keyword evidence="2" id="KW-0808">Transferase</keyword>